<dbReference type="RefSeq" id="XP_009017541.1">
    <property type="nucleotide sequence ID" value="XM_009019293.1"/>
</dbReference>
<dbReference type="EnsemblMetazoa" id="HelroT172629">
    <property type="protein sequence ID" value="HelroP172629"/>
    <property type="gene ID" value="HelroG172629"/>
</dbReference>
<accession>T1F5N9</accession>
<dbReference type="SMART" id="SM00355">
    <property type="entry name" value="ZnF_C2H2"/>
    <property type="match status" value="3"/>
</dbReference>
<evidence type="ECO:0000313" key="5">
    <source>
        <dbReference type="EnsemblMetazoa" id="HelroP172629"/>
    </source>
</evidence>
<dbReference type="HOGENOM" id="CLU_1273466_0_0_1"/>
<feature type="region of interest" description="Disordered" evidence="2">
    <location>
        <begin position="104"/>
        <end position="161"/>
    </location>
</feature>
<reference evidence="6" key="1">
    <citation type="submission" date="2012-12" db="EMBL/GenBank/DDBJ databases">
        <authorList>
            <person name="Hellsten U."/>
            <person name="Grimwood J."/>
            <person name="Chapman J.A."/>
            <person name="Shapiro H."/>
            <person name="Aerts A."/>
            <person name="Otillar R.P."/>
            <person name="Terry A.Y."/>
            <person name="Boore J.L."/>
            <person name="Simakov O."/>
            <person name="Marletaz F."/>
            <person name="Cho S.-J."/>
            <person name="Edsinger-Gonzales E."/>
            <person name="Havlak P."/>
            <person name="Kuo D.-H."/>
            <person name="Larsson T."/>
            <person name="Lv J."/>
            <person name="Arendt D."/>
            <person name="Savage R."/>
            <person name="Osoegawa K."/>
            <person name="de Jong P."/>
            <person name="Lindberg D.R."/>
            <person name="Seaver E.C."/>
            <person name="Weisblat D.A."/>
            <person name="Putnam N.H."/>
            <person name="Grigoriev I.V."/>
            <person name="Rokhsar D.S."/>
        </authorList>
    </citation>
    <scope>NUCLEOTIDE SEQUENCE</scope>
</reference>
<name>T1F5N9_HELRO</name>
<dbReference type="GO" id="GO:0008270">
    <property type="term" value="F:zinc ion binding"/>
    <property type="evidence" value="ECO:0007669"/>
    <property type="project" value="UniProtKB-KW"/>
</dbReference>
<gene>
    <name evidence="5" type="primary">20204138</name>
    <name evidence="4" type="ORF">HELRODRAFT_172629</name>
</gene>
<keyword evidence="1" id="KW-0479">Metal-binding</keyword>
<dbReference type="OrthoDB" id="10015593at2759"/>
<reference evidence="4 6" key="2">
    <citation type="journal article" date="2013" name="Nature">
        <title>Insights into bilaterian evolution from three spiralian genomes.</title>
        <authorList>
            <person name="Simakov O."/>
            <person name="Marletaz F."/>
            <person name="Cho S.J."/>
            <person name="Edsinger-Gonzales E."/>
            <person name="Havlak P."/>
            <person name="Hellsten U."/>
            <person name="Kuo D.H."/>
            <person name="Larsson T."/>
            <person name="Lv J."/>
            <person name="Arendt D."/>
            <person name="Savage R."/>
            <person name="Osoegawa K."/>
            <person name="de Jong P."/>
            <person name="Grimwood J."/>
            <person name="Chapman J.A."/>
            <person name="Shapiro H."/>
            <person name="Aerts A."/>
            <person name="Otillar R.P."/>
            <person name="Terry A.Y."/>
            <person name="Boore J.L."/>
            <person name="Grigoriev I.V."/>
            <person name="Lindberg D.R."/>
            <person name="Seaver E.C."/>
            <person name="Weisblat D.A."/>
            <person name="Putnam N.H."/>
            <person name="Rokhsar D.S."/>
        </authorList>
    </citation>
    <scope>NUCLEOTIDE SEQUENCE</scope>
</reference>
<keyword evidence="6" id="KW-1185">Reference proteome</keyword>
<dbReference type="AlphaFoldDB" id="T1F5N9"/>
<organism evidence="5 6">
    <name type="scientific">Helobdella robusta</name>
    <name type="common">Californian leech</name>
    <dbReference type="NCBI Taxonomy" id="6412"/>
    <lineage>
        <taxon>Eukaryota</taxon>
        <taxon>Metazoa</taxon>
        <taxon>Spiralia</taxon>
        <taxon>Lophotrochozoa</taxon>
        <taxon>Annelida</taxon>
        <taxon>Clitellata</taxon>
        <taxon>Hirudinea</taxon>
        <taxon>Rhynchobdellida</taxon>
        <taxon>Glossiphoniidae</taxon>
        <taxon>Helobdella</taxon>
    </lineage>
</organism>
<dbReference type="Proteomes" id="UP000015101">
    <property type="component" value="Unassembled WGS sequence"/>
</dbReference>
<keyword evidence="1" id="KW-0863">Zinc-finger</keyword>
<dbReference type="KEGG" id="hro:HELRODRAFT_172629"/>
<dbReference type="SUPFAM" id="SSF57667">
    <property type="entry name" value="beta-beta-alpha zinc fingers"/>
    <property type="match status" value="1"/>
</dbReference>
<evidence type="ECO:0000313" key="6">
    <source>
        <dbReference type="Proteomes" id="UP000015101"/>
    </source>
</evidence>
<sequence length="217" mass="24970">MEKMDTLLDNEIPEMKNQKKKKCTIDNCQFSAVHNHHLKYHMLTKHGIGQKLTCPICPHTCANNSKLNCHMKIHSELRSHSCQTCGASYKLPYPLKQHFTKYPLHVPTTDANSPAPEPRRKREKKQHSTNNVENIKIKEAGNVNGSGRANEGVQESRDHGCTISTKSNGKLSFTDILGLKWIIGNREQLNYENDWQMLERSNLFYGYRGLKTRRIKE</sequence>
<dbReference type="CTD" id="20204138"/>
<proteinExistence type="predicted"/>
<evidence type="ECO:0000259" key="3">
    <source>
        <dbReference type="PROSITE" id="PS50157"/>
    </source>
</evidence>
<dbReference type="EMBL" id="KB096502">
    <property type="protein sequence ID" value="ESO04272.1"/>
    <property type="molecule type" value="Genomic_DNA"/>
</dbReference>
<dbReference type="InterPro" id="IPR013087">
    <property type="entry name" value="Znf_C2H2_type"/>
</dbReference>
<dbReference type="GeneID" id="20204138"/>
<dbReference type="PROSITE" id="PS00028">
    <property type="entry name" value="ZINC_FINGER_C2H2_1"/>
    <property type="match status" value="1"/>
</dbReference>
<dbReference type="InParanoid" id="T1F5N9"/>
<dbReference type="PROSITE" id="PS50157">
    <property type="entry name" value="ZINC_FINGER_C2H2_2"/>
    <property type="match status" value="1"/>
</dbReference>
<feature type="domain" description="C2H2-type" evidence="3">
    <location>
        <begin position="52"/>
        <end position="79"/>
    </location>
</feature>
<evidence type="ECO:0000256" key="2">
    <source>
        <dbReference type="SAM" id="MobiDB-lite"/>
    </source>
</evidence>
<evidence type="ECO:0000313" key="4">
    <source>
        <dbReference type="EMBL" id="ESO04272.1"/>
    </source>
</evidence>
<dbReference type="Gene3D" id="3.30.160.60">
    <property type="entry name" value="Classic Zinc Finger"/>
    <property type="match status" value="1"/>
</dbReference>
<dbReference type="EMBL" id="AMQM01004298">
    <property type="status" value="NOT_ANNOTATED_CDS"/>
    <property type="molecule type" value="Genomic_DNA"/>
</dbReference>
<protein>
    <recommendedName>
        <fullName evidence="3">C2H2-type domain-containing protein</fullName>
    </recommendedName>
</protein>
<reference evidence="5" key="3">
    <citation type="submission" date="2015-06" db="UniProtKB">
        <authorList>
            <consortium name="EnsemblMetazoa"/>
        </authorList>
    </citation>
    <scope>IDENTIFICATION</scope>
</reference>
<keyword evidence="1" id="KW-0862">Zinc</keyword>
<evidence type="ECO:0000256" key="1">
    <source>
        <dbReference type="PROSITE-ProRule" id="PRU00042"/>
    </source>
</evidence>
<dbReference type="InterPro" id="IPR036236">
    <property type="entry name" value="Znf_C2H2_sf"/>
</dbReference>